<evidence type="ECO:0000256" key="2">
    <source>
        <dbReference type="ARBA" id="ARBA00004141"/>
    </source>
</evidence>
<protein>
    <recommendedName>
        <fullName evidence="3">RING-type E3 ubiquitin transferase</fullName>
        <ecNumber evidence="3">2.3.2.27</ecNumber>
    </recommendedName>
</protein>
<feature type="transmembrane region" description="Helical" evidence="12">
    <location>
        <begin position="6"/>
        <end position="24"/>
    </location>
</feature>
<evidence type="ECO:0000256" key="11">
    <source>
        <dbReference type="ARBA" id="ARBA00023136"/>
    </source>
</evidence>
<dbReference type="InterPro" id="IPR022170">
    <property type="entry name" value="MUL1-like"/>
</dbReference>
<comment type="subcellular location">
    <subcellularLocation>
        <location evidence="2">Membrane</location>
        <topology evidence="2">Multi-pass membrane protein</topology>
    </subcellularLocation>
</comment>
<accession>A0A023WQI4</accession>
<dbReference type="PROSITE" id="PS00018">
    <property type="entry name" value="EF_HAND_1"/>
    <property type="match status" value="1"/>
</dbReference>
<evidence type="ECO:0000259" key="13">
    <source>
        <dbReference type="Pfam" id="PF12483"/>
    </source>
</evidence>
<dbReference type="GO" id="GO:0016020">
    <property type="term" value="C:membrane"/>
    <property type="evidence" value="ECO:0007669"/>
    <property type="project" value="UniProtKB-SubCell"/>
</dbReference>
<dbReference type="GO" id="GO:0061630">
    <property type="term" value="F:ubiquitin protein ligase activity"/>
    <property type="evidence" value="ECO:0007669"/>
    <property type="project" value="UniProtKB-EC"/>
</dbReference>
<dbReference type="EC" id="2.3.2.27" evidence="3"/>
<keyword evidence="10 12" id="KW-1133">Transmembrane helix</keyword>
<evidence type="ECO:0000256" key="1">
    <source>
        <dbReference type="ARBA" id="ARBA00000900"/>
    </source>
</evidence>
<comment type="catalytic activity">
    <reaction evidence="1">
        <text>S-ubiquitinyl-[E2 ubiquitin-conjugating enzyme]-L-cysteine + [acceptor protein]-L-lysine = [E2 ubiquitin-conjugating enzyme]-L-cysteine + N(6)-ubiquitinyl-[acceptor protein]-L-lysine.</text>
        <dbReference type="EC" id="2.3.2.27"/>
    </reaction>
</comment>
<keyword evidence="5 12" id="KW-0812">Transmembrane</keyword>
<reference evidence="14 15" key="1">
    <citation type="submission" date="2014-03" db="EMBL/GenBank/DDBJ databases">
        <title>Complete genome sequence of Pseudomonas stutzeri 19SMN4.</title>
        <authorList>
            <person name="Brunet-Galmes I."/>
            <person name="Nogales B."/>
            <person name="Busquets A."/>
            <person name="Pena A."/>
            <person name="Gomila M."/>
            <person name="Garcia-Valdes E."/>
            <person name="Lalucat J."/>
            <person name="Bennasar A."/>
            <person name="Bosch R."/>
        </authorList>
    </citation>
    <scope>NUCLEOTIDE SEQUENCE [LARGE SCALE GENOMIC DNA]</scope>
    <source>
        <strain evidence="14 15">19SMN4</strain>
    </source>
</reference>
<evidence type="ECO:0000256" key="8">
    <source>
        <dbReference type="ARBA" id="ARBA00022786"/>
    </source>
</evidence>
<evidence type="ECO:0000256" key="10">
    <source>
        <dbReference type="ARBA" id="ARBA00022989"/>
    </source>
</evidence>
<sequence>MDLGQVFTFALATAFCLGGAWLCISRWSRARHLLDTPTSRIRSAAQGYVELVGMLRELAVPQPVAPLTGEPCLWWRYCIEEYRSNGKRSSWSVLERGTSEAWLRLADATGECLIDPRGAEVHPAFRKVWTGSLRHPRGIAPSGWLGLLSSGKRYRYTEERLHEGEPLYAIGDFRTTGGGRHGLDLSSAKREVIRQWKGDYAGLLQRFDSNADGQLDEHEWNRVRLAARLEAEDRHRESSAAPEQHQMARPSEALPFVLSSHGEEVITRRFYWQAARGAVMCLAGAVWLAMQLGITAW</sequence>
<feature type="transmembrane region" description="Helical" evidence="12">
    <location>
        <begin position="277"/>
        <end position="294"/>
    </location>
</feature>
<keyword evidence="6" id="KW-0479">Metal-binding</keyword>
<evidence type="ECO:0000256" key="5">
    <source>
        <dbReference type="ARBA" id="ARBA00022692"/>
    </source>
</evidence>
<dbReference type="GO" id="GO:0008270">
    <property type="term" value="F:zinc ion binding"/>
    <property type="evidence" value="ECO:0007669"/>
    <property type="project" value="UniProtKB-KW"/>
</dbReference>
<dbReference type="Proteomes" id="UP000025238">
    <property type="component" value="Chromosome"/>
</dbReference>
<evidence type="ECO:0000256" key="9">
    <source>
        <dbReference type="ARBA" id="ARBA00022833"/>
    </source>
</evidence>
<evidence type="ECO:0000256" key="7">
    <source>
        <dbReference type="ARBA" id="ARBA00022771"/>
    </source>
</evidence>
<keyword evidence="9" id="KW-0862">Zinc</keyword>
<evidence type="ECO:0000256" key="6">
    <source>
        <dbReference type="ARBA" id="ARBA00022723"/>
    </source>
</evidence>
<dbReference type="Pfam" id="PF12483">
    <property type="entry name" value="GIDE"/>
    <property type="match status" value="1"/>
</dbReference>
<keyword evidence="4" id="KW-0808">Transferase</keyword>
<dbReference type="KEGG" id="pstu:UIB01_05410"/>
<evidence type="ECO:0000256" key="3">
    <source>
        <dbReference type="ARBA" id="ARBA00012483"/>
    </source>
</evidence>
<keyword evidence="11 12" id="KW-0472">Membrane</keyword>
<keyword evidence="7" id="KW-0863">Zinc-finger</keyword>
<name>A0A023WQI4_STUST</name>
<dbReference type="EMBL" id="CP007509">
    <property type="protein sequence ID" value="AHY41945.1"/>
    <property type="molecule type" value="Genomic_DNA"/>
</dbReference>
<dbReference type="PATRIC" id="fig|316.97.peg.1098"/>
<keyword evidence="8" id="KW-0833">Ubl conjugation pathway</keyword>
<evidence type="ECO:0000313" key="15">
    <source>
        <dbReference type="Proteomes" id="UP000025238"/>
    </source>
</evidence>
<proteinExistence type="predicted"/>
<organism evidence="14 15">
    <name type="scientific">Stutzerimonas stutzeri</name>
    <name type="common">Pseudomonas stutzeri</name>
    <dbReference type="NCBI Taxonomy" id="316"/>
    <lineage>
        <taxon>Bacteria</taxon>
        <taxon>Pseudomonadati</taxon>
        <taxon>Pseudomonadota</taxon>
        <taxon>Gammaproteobacteria</taxon>
        <taxon>Pseudomonadales</taxon>
        <taxon>Pseudomonadaceae</taxon>
        <taxon>Stutzerimonas</taxon>
    </lineage>
</organism>
<evidence type="ECO:0000313" key="14">
    <source>
        <dbReference type="EMBL" id="AHY41945.1"/>
    </source>
</evidence>
<feature type="domain" description="E3 Ubiquitin ligase MUL1-like" evidence="13">
    <location>
        <begin position="83"/>
        <end position="179"/>
    </location>
</feature>
<evidence type="ECO:0000256" key="4">
    <source>
        <dbReference type="ARBA" id="ARBA00022679"/>
    </source>
</evidence>
<gene>
    <name evidence="14" type="ORF">UIB01_05410</name>
</gene>
<dbReference type="GO" id="GO:0016567">
    <property type="term" value="P:protein ubiquitination"/>
    <property type="evidence" value="ECO:0007669"/>
    <property type="project" value="InterPro"/>
</dbReference>
<evidence type="ECO:0000256" key="12">
    <source>
        <dbReference type="SAM" id="Phobius"/>
    </source>
</evidence>
<dbReference type="InterPro" id="IPR018247">
    <property type="entry name" value="EF_Hand_1_Ca_BS"/>
</dbReference>
<dbReference type="AlphaFoldDB" id="A0A023WQI4"/>